<organism evidence="2 3">
    <name type="scientific">Acidithiobacillus sulfurivorans</name>
    <dbReference type="NCBI Taxonomy" id="1958756"/>
    <lineage>
        <taxon>Bacteria</taxon>
        <taxon>Pseudomonadati</taxon>
        <taxon>Pseudomonadota</taxon>
        <taxon>Acidithiobacillia</taxon>
        <taxon>Acidithiobacillales</taxon>
        <taxon>Acidithiobacillaceae</taxon>
        <taxon>Acidithiobacillus</taxon>
    </lineage>
</organism>
<accession>A0ABS6A333</accession>
<proteinExistence type="predicted"/>
<gene>
    <name evidence="2" type="ORF">HAP95_15905</name>
</gene>
<dbReference type="Proteomes" id="UP000755654">
    <property type="component" value="Unassembled WGS sequence"/>
</dbReference>
<comment type="caution">
    <text evidence="2">The sequence shown here is derived from an EMBL/GenBank/DDBJ whole genome shotgun (WGS) entry which is preliminary data.</text>
</comment>
<protein>
    <submittedName>
        <fullName evidence="2">M48 family metallopeptidase</fullName>
    </submittedName>
</protein>
<dbReference type="CDD" id="cd07344">
    <property type="entry name" value="M48_yhfN_like"/>
    <property type="match status" value="1"/>
</dbReference>
<dbReference type="Gene3D" id="3.30.2010.10">
    <property type="entry name" value="Metalloproteases ('zincins'), catalytic domain"/>
    <property type="match status" value="1"/>
</dbReference>
<reference evidence="2 3" key="1">
    <citation type="journal article" date="2021" name="ISME J.">
        <title>Genomic evolution of the class Acidithiobacillia: deep-branching Proteobacteria living in extreme acidic conditions.</title>
        <authorList>
            <person name="Moya-Beltran A."/>
            <person name="Beard S."/>
            <person name="Rojas-Villalobos C."/>
            <person name="Issotta F."/>
            <person name="Gallardo Y."/>
            <person name="Ulloa R."/>
            <person name="Giaveno A."/>
            <person name="Degli Esposti M."/>
            <person name="Johnson D.B."/>
            <person name="Quatrini R."/>
        </authorList>
    </citation>
    <scope>NUCLEOTIDE SEQUENCE [LARGE SCALE GENOMIC DNA]</scope>
    <source>
        <strain evidence="2 3">RW2</strain>
    </source>
</reference>
<dbReference type="InterPro" id="IPR002725">
    <property type="entry name" value="YgjP-like_metallopeptidase"/>
</dbReference>
<dbReference type="EMBL" id="JAAOMP010000169">
    <property type="protein sequence ID" value="MBU2761616.1"/>
    <property type="molecule type" value="Genomic_DNA"/>
</dbReference>
<dbReference type="InterPro" id="IPR053136">
    <property type="entry name" value="UTP_pyrophosphatase-like"/>
</dbReference>
<dbReference type="PANTHER" id="PTHR30399:SF1">
    <property type="entry name" value="UTP PYROPHOSPHATASE"/>
    <property type="match status" value="1"/>
</dbReference>
<evidence type="ECO:0000259" key="1">
    <source>
        <dbReference type="Pfam" id="PF01863"/>
    </source>
</evidence>
<evidence type="ECO:0000313" key="3">
    <source>
        <dbReference type="Proteomes" id="UP000755654"/>
    </source>
</evidence>
<sequence length="243" mass="28117">MRPMRNPEKTIVQVADLNVQLTRKAVKNLRIMVFPPDGDVRVSAPWAMTDGDIRAAILARLSWIKQHQQQFQQQTPSPVLEYQSGETHSYLGQNYILRVHEVAGRGRIELRDSAFMEMYCPPEAAQAERQALLHKYYRQALKDRIPGIVARYEPILGVQVAEWGVKRMRTRWGTCNIRARRIWLGLELARHAEICLEYVVLHEMAHLLERLHNGRFKSILDAAMPDWRRVKNQLRSGSADPSC</sequence>
<keyword evidence="3" id="KW-1185">Reference proteome</keyword>
<dbReference type="PANTHER" id="PTHR30399">
    <property type="entry name" value="UNCHARACTERIZED PROTEIN YGJP"/>
    <property type="match status" value="1"/>
</dbReference>
<dbReference type="Pfam" id="PF01863">
    <property type="entry name" value="YgjP-like"/>
    <property type="match status" value="1"/>
</dbReference>
<feature type="domain" description="YgjP-like metallopeptidase" evidence="1">
    <location>
        <begin position="34"/>
        <end position="236"/>
    </location>
</feature>
<evidence type="ECO:0000313" key="2">
    <source>
        <dbReference type="EMBL" id="MBU2761616.1"/>
    </source>
</evidence>
<name>A0ABS6A333_9PROT</name>